<protein>
    <submittedName>
        <fullName evidence="1">Uncharacterized protein</fullName>
    </submittedName>
</protein>
<dbReference type="EMBL" id="GBXM01036825">
    <property type="protein sequence ID" value="JAH71752.1"/>
    <property type="molecule type" value="Transcribed_RNA"/>
</dbReference>
<sequence length="17" mass="2217">MYCCHILFTRKMQKWEV</sequence>
<dbReference type="AlphaFoldDB" id="A0A0E9V149"/>
<organism evidence="1">
    <name type="scientific">Anguilla anguilla</name>
    <name type="common">European freshwater eel</name>
    <name type="synonym">Muraena anguilla</name>
    <dbReference type="NCBI Taxonomy" id="7936"/>
    <lineage>
        <taxon>Eukaryota</taxon>
        <taxon>Metazoa</taxon>
        <taxon>Chordata</taxon>
        <taxon>Craniata</taxon>
        <taxon>Vertebrata</taxon>
        <taxon>Euteleostomi</taxon>
        <taxon>Actinopterygii</taxon>
        <taxon>Neopterygii</taxon>
        <taxon>Teleostei</taxon>
        <taxon>Anguilliformes</taxon>
        <taxon>Anguillidae</taxon>
        <taxon>Anguilla</taxon>
    </lineage>
</organism>
<evidence type="ECO:0000313" key="1">
    <source>
        <dbReference type="EMBL" id="JAH71752.1"/>
    </source>
</evidence>
<accession>A0A0E9V149</accession>
<reference evidence="1" key="2">
    <citation type="journal article" date="2015" name="Fish Shellfish Immunol.">
        <title>Early steps in the European eel (Anguilla anguilla)-Vibrio vulnificus interaction in the gills: Role of the RtxA13 toxin.</title>
        <authorList>
            <person name="Callol A."/>
            <person name="Pajuelo D."/>
            <person name="Ebbesson L."/>
            <person name="Teles M."/>
            <person name="MacKenzie S."/>
            <person name="Amaro C."/>
        </authorList>
    </citation>
    <scope>NUCLEOTIDE SEQUENCE</scope>
</reference>
<reference evidence="1" key="1">
    <citation type="submission" date="2014-11" db="EMBL/GenBank/DDBJ databases">
        <authorList>
            <person name="Amaro Gonzalez C."/>
        </authorList>
    </citation>
    <scope>NUCLEOTIDE SEQUENCE</scope>
</reference>
<proteinExistence type="predicted"/>
<name>A0A0E9V149_ANGAN</name>